<feature type="transmembrane region" description="Helical" evidence="7">
    <location>
        <begin position="325"/>
        <end position="344"/>
    </location>
</feature>
<dbReference type="Proteomes" id="UP001161422">
    <property type="component" value="Unassembled WGS sequence"/>
</dbReference>
<dbReference type="AlphaFoldDB" id="A0AA37RY65"/>
<evidence type="ECO:0000256" key="6">
    <source>
        <dbReference type="ARBA" id="ARBA00023136"/>
    </source>
</evidence>
<evidence type="ECO:0000256" key="7">
    <source>
        <dbReference type="SAM" id="Phobius"/>
    </source>
</evidence>
<dbReference type="EMBL" id="BSNC01000006">
    <property type="protein sequence ID" value="GLP97328.1"/>
    <property type="molecule type" value="Genomic_DNA"/>
</dbReference>
<dbReference type="RefSeq" id="WP_245837082.1">
    <property type="nucleotide sequence ID" value="NZ_BSNC01000006.1"/>
</dbReference>
<feature type="transmembrane region" description="Helical" evidence="7">
    <location>
        <begin position="260"/>
        <end position="283"/>
    </location>
</feature>
<evidence type="ECO:0000256" key="2">
    <source>
        <dbReference type="ARBA" id="ARBA00022448"/>
    </source>
</evidence>
<name>A0AA37RY65_9GAMM</name>
<evidence type="ECO:0000256" key="5">
    <source>
        <dbReference type="ARBA" id="ARBA00022989"/>
    </source>
</evidence>
<sequence length="515" mass="56951">MQQVLKRLWGKIARPEHTSNSIRYWPGHWQKLSLVIWLIAIALLPFSDLEIISYDPWTELHRMLQGLLAPDFTATEYLFAAILQTVNFAVLGVAFGLVLGAPLALIYTHPVISTLCSLTRAVHELFWALLFLQVFGLSPLTGILALTLPFGATFARVFSDILRQSSDAPLTSTPRNSDRCSRYLYAKIALVMPQLLSYVRYRFECALRSSAVLGFIGMPTIGFYLETAFRQGNYHEGMALLMLFIAMIGGIRYWCRPRLIPVYLGLAFFTLAEIPSLDAGLIVRFLTQDVVPPAIAAASSLLAVDLGSLGAWFSEIVVEQAIPGAQVTIVLAMLALALTHLLALTGHGIASRQLLPKPFAYLGQFVLLIGRSVPEYVMAYAFLILLGPSMLPAILALAIHNGAVVAYLAVRQSDKLAASQVNFGRCNQFHYRVLPSVYPNLMALLFYRFEIIVRETAVFGMLGIMALGFYIDSNFAEIRYSDAIVLIGITACFNVVIDKVSRRYLSSSNQAQHCG</sequence>
<dbReference type="Gene3D" id="1.10.3720.10">
    <property type="entry name" value="MetI-like"/>
    <property type="match status" value="2"/>
</dbReference>
<keyword evidence="2" id="KW-0813">Transport</keyword>
<evidence type="ECO:0000256" key="4">
    <source>
        <dbReference type="ARBA" id="ARBA00022692"/>
    </source>
</evidence>
<evidence type="ECO:0000256" key="3">
    <source>
        <dbReference type="ARBA" id="ARBA00022475"/>
    </source>
</evidence>
<dbReference type="SUPFAM" id="SSF161098">
    <property type="entry name" value="MetI-like"/>
    <property type="match status" value="2"/>
</dbReference>
<comment type="caution">
    <text evidence="8">The sequence shown here is derived from an EMBL/GenBank/DDBJ whole genome shotgun (WGS) entry which is preliminary data.</text>
</comment>
<feature type="transmembrane region" description="Helical" evidence="7">
    <location>
        <begin position="451"/>
        <end position="471"/>
    </location>
</feature>
<reference evidence="8" key="2">
    <citation type="submission" date="2023-01" db="EMBL/GenBank/DDBJ databases">
        <title>Draft genome sequence of Paraferrimonas sedimenticola strain NBRC 101628.</title>
        <authorList>
            <person name="Sun Q."/>
            <person name="Mori K."/>
        </authorList>
    </citation>
    <scope>NUCLEOTIDE SEQUENCE</scope>
    <source>
        <strain evidence="8">NBRC 101628</strain>
    </source>
</reference>
<dbReference type="PANTHER" id="PTHR30043:SF1">
    <property type="entry name" value="ABC TRANSPORT SYSTEM PERMEASE PROTEIN P69"/>
    <property type="match status" value="1"/>
</dbReference>
<evidence type="ECO:0000313" key="9">
    <source>
        <dbReference type="Proteomes" id="UP001161422"/>
    </source>
</evidence>
<feature type="transmembrane region" description="Helical" evidence="7">
    <location>
        <begin position="207"/>
        <end position="225"/>
    </location>
</feature>
<feature type="transmembrane region" description="Helical" evidence="7">
    <location>
        <begin position="77"/>
        <end position="105"/>
    </location>
</feature>
<feature type="transmembrane region" description="Helical" evidence="7">
    <location>
        <begin position="477"/>
        <end position="497"/>
    </location>
</feature>
<proteinExistence type="predicted"/>
<accession>A0AA37RY65</accession>
<protein>
    <submittedName>
        <fullName evidence="8">Phosphonate ABC transporter, permease protein PhnE</fullName>
    </submittedName>
</protein>
<feature type="transmembrane region" description="Helical" evidence="7">
    <location>
        <begin position="290"/>
        <end position="313"/>
    </location>
</feature>
<keyword evidence="4 7" id="KW-0812">Transmembrane</keyword>
<organism evidence="8 9">
    <name type="scientific">Paraferrimonas sedimenticola</name>
    <dbReference type="NCBI Taxonomy" id="375674"/>
    <lineage>
        <taxon>Bacteria</taxon>
        <taxon>Pseudomonadati</taxon>
        <taxon>Pseudomonadota</taxon>
        <taxon>Gammaproteobacteria</taxon>
        <taxon>Alteromonadales</taxon>
        <taxon>Ferrimonadaceae</taxon>
        <taxon>Paraferrimonas</taxon>
    </lineage>
</organism>
<keyword evidence="6 7" id="KW-0472">Membrane</keyword>
<feature type="transmembrane region" description="Helical" evidence="7">
    <location>
        <begin position="237"/>
        <end position="254"/>
    </location>
</feature>
<dbReference type="PANTHER" id="PTHR30043">
    <property type="entry name" value="PHOSPHONATES TRANSPORT SYSTEM PERMEASE PROTEIN"/>
    <property type="match status" value="1"/>
</dbReference>
<evidence type="ECO:0000256" key="1">
    <source>
        <dbReference type="ARBA" id="ARBA00004651"/>
    </source>
</evidence>
<keyword evidence="3" id="KW-1003">Cell membrane</keyword>
<feature type="transmembrane region" description="Helical" evidence="7">
    <location>
        <begin position="34"/>
        <end position="57"/>
    </location>
</feature>
<keyword evidence="5 7" id="KW-1133">Transmembrane helix</keyword>
<feature type="transmembrane region" description="Helical" evidence="7">
    <location>
        <begin position="125"/>
        <end position="148"/>
    </location>
</feature>
<reference evidence="8" key="1">
    <citation type="journal article" date="2014" name="Int. J. Syst. Evol. Microbiol.">
        <title>Complete genome sequence of Corynebacterium casei LMG S-19264T (=DSM 44701T), isolated from a smear-ripened cheese.</title>
        <authorList>
            <consortium name="US DOE Joint Genome Institute (JGI-PGF)"/>
            <person name="Walter F."/>
            <person name="Albersmeier A."/>
            <person name="Kalinowski J."/>
            <person name="Ruckert C."/>
        </authorList>
    </citation>
    <scope>NUCLEOTIDE SEQUENCE</scope>
    <source>
        <strain evidence="8">NBRC 101628</strain>
    </source>
</reference>
<keyword evidence="9" id="KW-1185">Reference proteome</keyword>
<dbReference type="InterPro" id="IPR035906">
    <property type="entry name" value="MetI-like_sf"/>
</dbReference>
<comment type="subcellular location">
    <subcellularLocation>
        <location evidence="1">Cell membrane</location>
        <topology evidence="1">Multi-pass membrane protein</topology>
    </subcellularLocation>
</comment>
<gene>
    <name evidence="8" type="primary">phnE</name>
    <name evidence="8" type="ORF">GCM10007895_26350</name>
</gene>
<evidence type="ECO:0000313" key="8">
    <source>
        <dbReference type="EMBL" id="GLP97328.1"/>
    </source>
</evidence>
<dbReference type="GO" id="GO:0005886">
    <property type="term" value="C:plasma membrane"/>
    <property type="evidence" value="ECO:0007669"/>
    <property type="project" value="UniProtKB-SubCell"/>
</dbReference>